<feature type="domain" description="CBS" evidence="3">
    <location>
        <begin position="76"/>
        <end position="131"/>
    </location>
</feature>
<keyword evidence="2" id="KW-0129">CBS domain</keyword>
<evidence type="ECO:0000256" key="2">
    <source>
        <dbReference type="PROSITE-ProRule" id="PRU00703"/>
    </source>
</evidence>
<evidence type="ECO:0000256" key="1">
    <source>
        <dbReference type="ARBA" id="ARBA00022737"/>
    </source>
</evidence>
<dbReference type="Proteomes" id="UP000198816">
    <property type="component" value="Unassembled WGS sequence"/>
</dbReference>
<dbReference type="RefSeq" id="WP_093035637.1">
    <property type="nucleotide sequence ID" value="NZ_FNNZ01000020.1"/>
</dbReference>
<evidence type="ECO:0000313" key="4">
    <source>
        <dbReference type="EMBL" id="SDX30801.1"/>
    </source>
</evidence>
<dbReference type="AlphaFoldDB" id="A0A1H3AMZ5"/>
<dbReference type="SMART" id="SM00116">
    <property type="entry name" value="CBS"/>
    <property type="match status" value="2"/>
</dbReference>
<dbReference type="PROSITE" id="PS51371">
    <property type="entry name" value="CBS"/>
    <property type="match status" value="2"/>
</dbReference>
<dbReference type="InterPro" id="IPR000644">
    <property type="entry name" value="CBS_dom"/>
</dbReference>
<keyword evidence="1" id="KW-0677">Repeat</keyword>
<organism evidence="4 5">
    <name type="scientific">Thiocapsa roseopersicina</name>
    <dbReference type="NCBI Taxonomy" id="1058"/>
    <lineage>
        <taxon>Bacteria</taxon>
        <taxon>Pseudomonadati</taxon>
        <taxon>Pseudomonadota</taxon>
        <taxon>Gammaproteobacteria</taxon>
        <taxon>Chromatiales</taxon>
        <taxon>Chromatiaceae</taxon>
        <taxon>Thiocapsa</taxon>
    </lineage>
</organism>
<dbReference type="PANTHER" id="PTHR48108">
    <property type="entry name" value="CBS DOMAIN-CONTAINING PROTEIN CBSX2, CHLOROPLASTIC"/>
    <property type="match status" value="1"/>
</dbReference>
<dbReference type="EMBL" id="FNNZ01000020">
    <property type="protein sequence ID" value="SDX30801.1"/>
    <property type="molecule type" value="Genomic_DNA"/>
</dbReference>
<dbReference type="OrthoDB" id="9807125at2"/>
<dbReference type="InterPro" id="IPR051462">
    <property type="entry name" value="CBS_domain-containing"/>
</dbReference>
<gene>
    <name evidence="4" type="ORF">SAMN05421783_12066</name>
</gene>
<reference evidence="5" key="1">
    <citation type="submission" date="2016-10" db="EMBL/GenBank/DDBJ databases">
        <authorList>
            <person name="Varghese N."/>
            <person name="Submissions S."/>
        </authorList>
    </citation>
    <scope>NUCLEOTIDE SEQUENCE [LARGE SCALE GENOMIC DNA]</scope>
    <source>
        <strain evidence="5">DSM 217</strain>
    </source>
</reference>
<dbReference type="STRING" id="1058.SAMN05421783_12066"/>
<dbReference type="InterPro" id="IPR046342">
    <property type="entry name" value="CBS_dom_sf"/>
</dbReference>
<feature type="domain" description="CBS" evidence="3">
    <location>
        <begin position="9"/>
        <end position="68"/>
    </location>
</feature>
<proteinExistence type="predicted"/>
<dbReference type="SUPFAM" id="SSF54631">
    <property type="entry name" value="CBS-domain pair"/>
    <property type="match status" value="1"/>
</dbReference>
<dbReference type="Gene3D" id="3.10.580.10">
    <property type="entry name" value="CBS-domain"/>
    <property type="match status" value="1"/>
</dbReference>
<protein>
    <submittedName>
        <fullName evidence="4">CBS domain-containing protein</fullName>
    </submittedName>
</protein>
<dbReference type="PANTHER" id="PTHR48108:SF26">
    <property type="entry name" value="CBS DOMAIN-CONTAINING PROTEIN DDB_G0289609"/>
    <property type="match status" value="1"/>
</dbReference>
<name>A0A1H3AMZ5_THIRO</name>
<evidence type="ECO:0000259" key="3">
    <source>
        <dbReference type="PROSITE" id="PS51371"/>
    </source>
</evidence>
<evidence type="ECO:0000313" key="5">
    <source>
        <dbReference type="Proteomes" id="UP000198816"/>
    </source>
</evidence>
<sequence>MRYLNVGELVKAQETISLGPQSSVQEAAELMAAHRVGAIPVVDAGKLVGLFTERDLLNRVVAKGLQPVDVALSAVMTGQPITVEPRTSLVEGLSIMSENGFRHLPVLAEDRVLGILSCRDIPPDYWIMRDNWMAAREKPSLAIR</sequence>
<dbReference type="Pfam" id="PF00571">
    <property type="entry name" value="CBS"/>
    <property type="match status" value="2"/>
</dbReference>
<accession>A0A1H3AMZ5</accession>
<keyword evidence="5" id="KW-1185">Reference proteome</keyword>